<dbReference type="InterPro" id="IPR025326">
    <property type="entry name" value="DUF4232"/>
</dbReference>
<reference evidence="4 5" key="1">
    <citation type="submission" date="2023-07" db="EMBL/GenBank/DDBJ databases">
        <title>Sequencing the genomes of 1000 actinobacteria strains.</title>
        <authorList>
            <person name="Klenk H.-P."/>
        </authorList>
    </citation>
    <scope>NUCLEOTIDE SEQUENCE [LARGE SCALE GENOMIC DNA]</scope>
    <source>
        <strain evidence="4 5">DSM 43749</strain>
    </source>
</reference>
<evidence type="ECO:0000313" key="4">
    <source>
        <dbReference type="EMBL" id="MDR6597936.1"/>
    </source>
</evidence>
<sequence>MRRPLAATAAVGALAVVLSACGGGARPAANESSIGLAPPSSDATTSVAPVPPSSPATQPSATDQATAGPASNRCTAAVLAGEVRPADAAAGNRYAKLVVTNNGTTPCTLNGYSGLQLLDAAGQPVPTDLEREADPGPSRVVLPPKAQAAANLHWTVVATGDEPVERPCEPEAARAAAIPPDETQPMTLDWHFGPVCAGGRIVISAFYAA</sequence>
<dbReference type="EMBL" id="JAVDSG010000001">
    <property type="protein sequence ID" value="MDR6597936.1"/>
    <property type="molecule type" value="Genomic_DNA"/>
</dbReference>
<evidence type="ECO:0000256" key="2">
    <source>
        <dbReference type="SAM" id="SignalP"/>
    </source>
</evidence>
<evidence type="ECO:0000313" key="5">
    <source>
        <dbReference type="Proteomes" id="UP001268819"/>
    </source>
</evidence>
<dbReference type="Proteomes" id="UP001268819">
    <property type="component" value="Unassembled WGS sequence"/>
</dbReference>
<feature type="signal peptide" evidence="2">
    <location>
        <begin position="1"/>
        <end position="22"/>
    </location>
</feature>
<feature type="domain" description="DUF4232" evidence="3">
    <location>
        <begin position="74"/>
        <end position="206"/>
    </location>
</feature>
<evidence type="ECO:0000259" key="3">
    <source>
        <dbReference type="Pfam" id="PF14016"/>
    </source>
</evidence>
<comment type="caution">
    <text evidence="4">The sequence shown here is derived from an EMBL/GenBank/DDBJ whole genome shotgun (WGS) entry which is preliminary data.</text>
</comment>
<organism evidence="4 5">
    <name type="scientific">Saccharothrix longispora</name>
    <dbReference type="NCBI Taxonomy" id="33920"/>
    <lineage>
        <taxon>Bacteria</taxon>
        <taxon>Bacillati</taxon>
        <taxon>Actinomycetota</taxon>
        <taxon>Actinomycetes</taxon>
        <taxon>Pseudonocardiales</taxon>
        <taxon>Pseudonocardiaceae</taxon>
        <taxon>Saccharothrix</taxon>
    </lineage>
</organism>
<dbReference type="PROSITE" id="PS51257">
    <property type="entry name" value="PROKAR_LIPOPROTEIN"/>
    <property type="match status" value="1"/>
</dbReference>
<name>A0ABU1Q5H3_9PSEU</name>
<keyword evidence="5" id="KW-1185">Reference proteome</keyword>
<dbReference type="RefSeq" id="WP_310311747.1">
    <property type="nucleotide sequence ID" value="NZ_BAAAXB010000001.1"/>
</dbReference>
<gene>
    <name evidence="4" type="ORF">J2S66_006320</name>
</gene>
<accession>A0ABU1Q5H3</accession>
<evidence type="ECO:0000256" key="1">
    <source>
        <dbReference type="SAM" id="MobiDB-lite"/>
    </source>
</evidence>
<feature type="chain" id="PRO_5046589175" description="DUF4232 domain-containing protein" evidence="2">
    <location>
        <begin position="23"/>
        <end position="209"/>
    </location>
</feature>
<feature type="region of interest" description="Disordered" evidence="1">
    <location>
        <begin position="28"/>
        <end position="70"/>
    </location>
</feature>
<keyword evidence="2" id="KW-0732">Signal</keyword>
<dbReference type="Pfam" id="PF14016">
    <property type="entry name" value="DUF4232"/>
    <property type="match status" value="1"/>
</dbReference>
<protein>
    <recommendedName>
        <fullName evidence="3">DUF4232 domain-containing protein</fullName>
    </recommendedName>
</protein>
<proteinExistence type="predicted"/>